<dbReference type="EMBL" id="MSIE01000105">
    <property type="protein sequence ID" value="OLF07468.1"/>
    <property type="molecule type" value="Genomic_DNA"/>
</dbReference>
<evidence type="ECO:0000313" key="4">
    <source>
        <dbReference type="Proteomes" id="UP000185596"/>
    </source>
</evidence>
<dbReference type="EMBL" id="MSIE01000107">
    <property type="protein sequence ID" value="OLF07302.1"/>
    <property type="molecule type" value="Genomic_DNA"/>
</dbReference>
<evidence type="ECO:0000313" key="2">
    <source>
        <dbReference type="EMBL" id="OLF07302.1"/>
    </source>
</evidence>
<gene>
    <name evidence="3" type="ORF">BU204_35540</name>
    <name evidence="2" type="ORF">BU204_35720</name>
</gene>
<dbReference type="Proteomes" id="UP000185596">
    <property type="component" value="Unassembled WGS sequence"/>
</dbReference>
<name>A0A1Q8BYY6_9PSEU</name>
<dbReference type="OrthoDB" id="5508807at2"/>
<comment type="caution">
    <text evidence="2">The sequence shown here is derived from an EMBL/GenBank/DDBJ whole genome shotgun (WGS) entry which is preliminary data.</text>
</comment>
<accession>A0A1Q8BYY6</accession>
<proteinExistence type="predicted"/>
<dbReference type="InterPro" id="IPR013493">
    <property type="entry name" value="CHP02677"/>
</dbReference>
<evidence type="ECO:0000256" key="1">
    <source>
        <dbReference type="SAM" id="Coils"/>
    </source>
</evidence>
<dbReference type="Pfam" id="PF09660">
    <property type="entry name" value="DUF2397"/>
    <property type="match status" value="1"/>
</dbReference>
<organism evidence="2 4">
    <name type="scientific">Actinophytocola xanthii</name>
    <dbReference type="NCBI Taxonomy" id="1912961"/>
    <lineage>
        <taxon>Bacteria</taxon>
        <taxon>Bacillati</taxon>
        <taxon>Actinomycetota</taxon>
        <taxon>Actinomycetes</taxon>
        <taxon>Pseudonocardiales</taxon>
        <taxon>Pseudonocardiaceae</taxon>
    </lineage>
</organism>
<evidence type="ECO:0000313" key="3">
    <source>
        <dbReference type="EMBL" id="OLF07468.1"/>
    </source>
</evidence>
<dbReference type="RefSeq" id="WP_075130215.1">
    <property type="nucleotide sequence ID" value="NZ_MSIE01000105.1"/>
</dbReference>
<dbReference type="NCBIfam" id="TIGR02677">
    <property type="entry name" value="TIGR02677 family protein"/>
    <property type="match status" value="1"/>
</dbReference>
<feature type="coiled-coil region" evidence="1">
    <location>
        <begin position="149"/>
        <end position="176"/>
    </location>
</feature>
<dbReference type="AlphaFoldDB" id="A0A1Q8BYY6"/>
<reference evidence="2 4" key="1">
    <citation type="submission" date="2016-12" db="EMBL/GenBank/DDBJ databases">
        <title>The draft genome sequence of Actinophytocola sp. 11-183.</title>
        <authorList>
            <person name="Wang W."/>
            <person name="Yuan L."/>
        </authorList>
    </citation>
    <scope>NUCLEOTIDE SEQUENCE [LARGE SCALE GENOMIC DNA]</scope>
    <source>
        <strain evidence="2 4">11-183</strain>
    </source>
</reference>
<keyword evidence="1" id="KW-0175">Coiled coil</keyword>
<protein>
    <submittedName>
        <fullName evidence="2">TIGR02677 family protein</fullName>
    </submittedName>
</protein>
<sequence length="501" mass="56292">MFRFTTTDKAELHTATLYAFGEANERLETALTFDEVRARLRSVGWFEAVTDEELEWTLSRLRQWGLVDVVQNHAVHYTTAEDYERKNLQYLLTKRGEAAFEGVQHALNALASSGALQTAVLDAIADRLDELHQLLSTAGSSDRRLYTTLMELEGHLDALRTNTKQFNSELQRLLRDDQLDLATFHEVKRATVGYLQEFVTNLDQRRHTIREALGRVEDTGVGPMHRRALAGAELPQLSAGDPGTEWLRHRSTKWDGLRLWFRPTEGGAPRVDELQDVARRAIVSLLRVLDRMSESRRRSSSAAADFRALARWFAASDTEADAHRLFNAAFGMWPARHAHLGHEDDELISHTESWASAPPVPVSPLLRRSGRTEHVARTGKVRDVEELRELRRAAARRERAEIEAAWRQLATGGPVSLSSLEQLDHDSFHRLLDLVGRALATQRDAAGVRRATTADGRVEIRLRHPRGSATATIRTPRGTFTGPDLLVDIRATGAAARSRAQ</sequence>
<dbReference type="STRING" id="1912961.BU204_35540"/>
<keyword evidence="4" id="KW-1185">Reference proteome</keyword>